<reference evidence="2 3" key="1">
    <citation type="submission" date="2019-12" db="EMBL/GenBank/DDBJ databases">
        <title>Full genome sequence of a Bacillus safensis strain isolated from commercially available natto in Indonesia.</title>
        <authorList>
            <person name="Yoshida M."/>
            <person name="Uomi M."/>
            <person name="Waturangi D."/>
            <person name="Ekaputri J.J."/>
            <person name="Setiamarga D.H.E."/>
        </authorList>
    </citation>
    <scope>NUCLEOTIDE SEQUENCE [LARGE SCALE GENOMIC DNA]</scope>
    <source>
        <strain evidence="2 3">IDN1</strain>
    </source>
</reference>
<name>A0A5S9M5P8_BACIA</name>
<dbReference type="AlphaFoldDB" id="A0A5S9M5P8"/>
<protein>
    <recommendedName>
        <fullName evidence="1">D-galactarate/Altronate dehydratase second domain-containing protein</fullName>
    </recommendedName>
</protein>
<feature type="domain" description="D-galactarate/Altronate dehydratase second" evidence="1">
    <location>
        <begin position="6"/>
        <end position="40"/>
    </location>
</feature>
<dbReference type="EMBL" id="AP021906">
    <property type="protein sequence ID" value="BBP88135.1"/>
    <property type="molecule type" value="Genomic_DNA"/>
</dbReference>
<sequence>MAIHAPDAVIPIRTIQNLATHPNFGGEVLVIGLGCEKTHTITHCVRRAARRYFNITGGIRLFFNDYLHSEGCRAQTKKKNSIGGHASHVLYRI</sequence>
<evidence type="ECO:0000259" key="1">
    <source>
        <dbReference type="Pfam" id="PF04295"/>
    </source>
</evidence>
<proteinExistence type="predicted"/>
<dbReference type="GO" id="GO:0016829">
    <property type="term" value="F:lyase activity"/>
    <property type="evidence" value="ECO:0007669"/>
    <property type="project" value="InterPro"/>
</dbReference>
<evidence type="ECO:0000313" key="2">
    <source>
        <dbReference type="EMBL" id="BBP88135.1"/>
    </source>
</evidence>
<dbReference type="InterPro" id="IPR007392">
    <property type="entry name" value="GD_AH_second"/>
</dbReference>
<dbReference type="Pfam" id="PF04295">
    <property type="entry name" value="GD_AH_second"/>
    <property type="match status" value="1"/>
</dbReference>
<gene>
    <name evidence="2" type="ORF">BsIDN1_17530</name>
</gene>
<dbReference type="Proteomes" id="UP000464658">
    <property type="component" value="Chromosome"/>
</dbReference>
<accession>A0A5S9M5P8</accession>
<evidence type="ECO:0000313" key="3">
    <source>
        <dbReference type="Proteomes" id="UP000464658"/>
    </source>
</evidence>
<organism evidence="2 3">
    <name type="scientific">Bacillus safensis</name>
    <dbReference type="NCBI Taxonomy" id="561879"/>
    <lineage>
        <taxon>Bacteria</taxon>
        <taxon>Bacillati</taxon>
        <taxon>Bacillota</taxon>
        <taxon>Bacilli</taxon>
        <taxon>Bacillales</taxon>
        <taxon>Bacillaceae</taxon>
        <taxon>Bacillus</taxon>
    </lineage>
</organism>